<dbReference type="Pfam" id="PF13506">
    <property type="entry name" value="Glyco_transf_21"/>
    <property type="match status" value="1"/>
</dbReference>
<evidence type="ECO:0000256" key="15">
    <source>
        <dbReference type="ARBA" id="ARBA00048104"/>
    </source>
</evidence>
<evidence type="ECO:0000256" key="10">
    <source>
        <dbReference type="ARBA" id="ARBA00022989"/>
    </source>
</evidence>
<dbReference type="EMBL" id="HBUF01348453">
    <property type="protein sequence ID" value="CAG6711652.1"/>
    <property type="molecule type" value="Transcribed_RNA"/>
</dbReference>
<dbReference type="GO" id="GO:0008120">
    <property type="term" value="F:ceramide glucosyltransferase activity"/>
    <property type="evidence" value="ECO:0007669"/>
    <property type="project" value="UniProtKB-EC"/>
</dbReference>
<keyword evidence="6" id="KW-0444">Lipid biosynthesis</keyword>
<dbReference type="AlphaFoldDB" id="A0A8D8SUA3"/>
<feature type="transmembrane region" description="Helical" evidence="16">
    <location>
        <begin position="355"/>
        <end position="375"/>
    </location>
</feature>
<dbReference type="PANTHER" id="PTHR12726">
    <property type="entry name" value="CERAMIDE GLUCOSYLTRANSFERASE"/>
    <property type="match status" value="1"/>
</dbReference>
<comment type="pathway">
    <text evidence="3">Sphingolipid metabolism.</text>
</comment>
<evidence type="ECO:0000256" key="11">
    <source>
        <dbReference type="ARBA" id="ARBA00023034"/>
    </source>
</evidence>
<accession>A0A8D8SUA3</accession>
<keyword evidence="12" id="KW-0443">Lipid metabolism</keyword>
<keyword evidence="13 16" id="KW-0472">Membrane</keyword>
<comment type="similarity">
    <text evidence="4">Belongs to the glycosyltransferase 2 family.</text>
</comment>
<dbReference type="CDD" id="cd02520">
    <property type="entry name" value="Glucosylceramide_synthase"/>
    <property type="match status" value="1"/>
</dbReference>
<evidence type="ECO:0000256" key="4">
    <source>
        <dbReference type="ARBA" id="ARBA00006739"/>
    </source>
</evidence>
<dbReference type="EMBL" id="HBUF01568406">
    <property type="protein sequence ID" value="CAG6765534.1"/>
    <property type="molecule type" value="Transcribed_RNA"/>
</dbReference>
<dbReference type="EMBL" id="HBUF01568405">
    <property type="protein sequence ID" value="CAG6765533.1"/>
    <property type="molecule type" value="Transcribed_RNA"/>
</dbReference>
<evidence type="ECO:0000256" key="13">
    <source>
        <dbReference type="ARBA" id="ARBA00023136"/>
    </source>
</evidence>
<dbReference type="EMBL" id="HBUF01348456">
    <property type="protein sequence ID" value="CAG6711655.1"/>
    <property type="molecule type" value="Transcribed_RNA"/>
</dbReference>
<keyword evidence="9 16" id="KW-0812">Transmembrane</keyword>
<keyword evidence="10 16" id="KW-1133">Transmembrane helix</keyword>
<dbReference type="EMBL" id="HBUF01069137">
    <property type="protein sequence ID" value="CAG6628855.1"/>
    <property type="molecule type" value="Transcribed_RNA"/>
</dbReference>
<feature type="transmembrane region" description="Helical" evidence="16">
    <location>
        <begin position="323"/>
        <end position="343"/>
    </location>
</feature>
<dbReference type="FunFam" id="3.90.550.10:FF:000041">
    <property type="entry name" value="UDP-glucose ceramide glucosyltransferase"/>
    <property type="match status" value="1"/>
</dbReference>
<evidence type="ECO:0000256" key="7">
    <source>
        <dbReference type="ARBA" id="ARBA00022676"/>
    </source>
</evidence>
<evidence type="ECO:0000256" key="16">
    <source>
        <dbReference type="SAM" id="Phobius"/>
    </source>
</evidence>
<dbReference type="SUPFAM" id="SSF53448">
    <property type="entry name" value="Nucleotide-diphospho-sugar transferases"/>
    <property type="match status" value="1"/>
</dbReference>
<dbReference type="InterPro" id="IPR029044">
    <property type="entry name" value="Nucleotide-diphossugar_trans"/>
</dbReference>
<reference evidence="17" key="1">
    <citation type="submission" date="2021-05" db="EMBL/GenBank/DDBJ databases">
        <authorList>
            <person name="Alioto T."/>
            <person name="Alioto T."/>
            <person name="Gomez Garrido J."/>
        </authorList>
    </citation>
    <scope>NUCLEOTIDE SEQUENCE</scope>
</reference>
<proteinExistence type="inferred from homology"/>
<dbReference type="EMBL" id="HBUF01069136">
    <property type="protein sequence ID" value="CAG6628854.1"/>
    <property type="molecule type" value="Transcribed_RNA"/>
</dbReference>
<name>A0A8D8SUA3_9HEMI</name>
<comment type="subcellular location">
    <subcellularLocation>
        <location evidence="1">Golgi apparatus membrane</location>
        <topology evidence="1">Multi-pass membrane protein</topology>
    </subcellularLocation>
</comment>
<dbReference type="PANTHER" id="PTHR12726:SF0">
    <property type="entry name" value="CERAMIDE GLUCOSYLTRANSFERASE"/>
    <property type="match status" value="1"/>
</dbReference>
<keyword evidence="8 17" id="KW-0808">Transferase</keyword>
<dbReference type="EMBL" id="HBUF01233690">
    <property type="protein sequence ID" value="CAG6674398.1"/>
    <property type="molecule type" value="Transcribed_RNA"/>
</dbReference>
<evidence type="ECO:0000256" key="12">
    <source>
        <dbReference type="ARBA" id="ARBA00023098"/>
    </source>
</evidence>
<dbReference type="EC" id="2.4.1.80" evidence="5"/>
<keyword evidence="7" id="KW-0328">Glycosyltransferase</keyword>
<keyword evidence="11" id="KW-0333">Golgi apparatus</keyword>
<evidence type="ECO:0000256" key="5">
    <source>
        <dbReference type="ARBA" id="ARBA00012699"/>
    </source>
</evidence>
<feature type="transmembrane region" description="Helical" evidence="16">
    <location>
        <begin position="12"/>
        <end position="38"/>
    </location>
</feature>
<evidence type="ECO:0000256" key="3">
    <source>
        <dbReference type="ARBA" id="ARBA00004991"/>
    </source>
</evidence>
<comment type="catalytic activity">
    <reaction evidence="14">
        <text>UDP-alpha-D-xylose + an N-acylsphing-4-enine = a beta-D-xylosyl-(1&lt;-&gt;1')-N-acylsphing-4-enine + UDP + H(+)</text>
        <dbReference type="Rhea" id="RHEA:70243"/>
        <dbReference type="ChEBI" id="CHEBI:15378"/>
        <dbReference type="ChEBI" id="CHEBI:52639"/>
        <dbReference type="ChEBI" id="CHEBI:57632"/>
        <dbReference type="ChEBI" id="CHEBI:58223"/>
        <dbReference type="ChEBI" id="CHEBI:189068"/>
    </reaction>
    <physiologicalReaction direction="left-to-right" evidence="14">
        <dbReference type="Rhea" id="RHEA:70244"/>
    </physiologicalReaction>
</comment>
<organism evidence="17">
    <name type="scientific">Cacopsylla melanoneura</name>
    <dbReference type="NCBI Taxonomy" id="428564"/>
    <lineage>
        <taxon>Eukaryota</taxon>
        <taxon>Metazoa</taxon>
        <taxon>Ecdysozoa</taxon>
        <taxon>Arthropoda</taxon>
        <taxon>Hexapoda</taxon>
        <taxon>Insecta</taxon>
        <taxon>Pterygota</taxon>
        <taxon>Neoptera</taxon>
        <taxon>Paraneoptera</taxon>
        <taxon>Hemiptera</taxon>
        <taxon>Sternorrhyncha</taxon>
        <taxon>Psylloidea</taxon>
        <taxon>Psyllidae</taxon>
        <taxon>Psyllinae</taxon>
        <taxon>Cacopsylla</taxon>
    </lineage>
</organism>
<evidence type="ECO:0000313" key="17">
    <source>
        <dbReference type="EMBL" id="CAG6674400.1"/>
    </source>
</evidence>
<dbReference type="EMBL" id="HBUF01233692">
    <property type="protein sequence ID" value="CAG6674400.1"/>
    <property type="molecule type" value="Transcribed_RNA"/>
</dbReference>
<comment type="catalytic activity">
    <reaction evidence="15">
        <text>N-(9Z-octadecenoyl)-sphing-4-enine + UDP-alpha-D-xylose = beta-D-xylosyl-(1&lt;-&gt;1')-N-(9Z-octadecenoyl)-sphing-4-enine + UDP + H(+)</text>
        <dbReference type="Rhea" id="RHEA:70247"/>
        <dbReference type="ChEBI" id="CHEBI:15378"/>
        <dbReference type="ChEBI" id="CHEBI:57632"/>
        <dbReference type="ChEBI" id="CHEBI:58223"/>
        <dbReference type="ChEBI" id="CHEBI:77996"/>
        <dbReference type="ChEBI" id="CHEBI:189081"/>
    </reaction>
    <physiologicalReaction direction="left-to-right" evidence="15">
        <dbReference type="Rhea" id="RHEA:70248"/>
    </physiologicalReaction>
</comment>
<dbReference type="GO" id="GO:0006679">
    <property type="term" value="P:glucosylceramide biosynthetic process"/>
    <property type="evidence" value="ECO:0007669"/>
    <property type="project" value="TreeGrafter"/>
</dbReference>
<evidence type="ECO:0000256" key="14">
    <source>
        <dbReference type="ARBA" id="ARBA00047869"/>
    </source>
</evidence>
<dbReference type="UniPathway" id="UPA00222"/>
<dbReference type="Gene3D" id="3.90.550.10">
    <property type="entry name" value="Spore Coat Polysaccharide Biosynthesis Protein SpsA, Chain A"/>
    <property type="match status" value="1"/>
</dbReference>
<comment type="pathway">
    <text evidence="2">Lipid metabolism; sphingolipid metabolism.</text>
</comment>
<evidence type="ECO:0000256" key="9">
    <source>
        <dbReference type="ARBA" id="ARBA00022692"/>
    </source>
</evidence>
<dbReference type="EMBL" id="HBUF01233691">
    <property type="protein sequence ID" value="CAG6674399.1"/>
    <property type="molecule type" value="Transcribed_RNA"/>
</dbReference>
<dbReference type="InterPro" id="IPR025993">
    <property type="entry name" value="Ceramide_glucosylTrfase"/>
</dbReference>
<evidence type="ECO:0000256" key="2">
    <source>
        <dbReference type="ARBA" id="ARBA00004760"/>
    </source>
</evidence>
<evidence type="ECO:0000256" key="8">
    <source>
        <dbReference type="ARBA" id="ARBA00022679"/>
    </source>
</evidence>
<protein>
    <recommendedName>
        <fullName evidence="5">ceramide glucosyltransferase</fullName>
        <ecNumber evidence="5">2.4.1.80</ecNumber>
    </recommendedName>
</protein>
<evidence type="ECO:0000256" key="1">
    <source>
        <dbReference type="ARBA" id="ARBA00004653"/>
    </source>
</evidence>
<sequence>MLDYISLSSLMYALSGFAVFFFVFWCSMWLIHITAIFYGKYKLHRKVPLLPQEMPYPGVTIIKPLTGVDPNLYSNLETFFTMSYPKYEICFCVEDDMDPAVPLVEKLCKKYPNVDTSVFIGGQVVGVNPKINNMQPGIKAAKHDLILISDSGIRMKEDTLLDMVNHMKPDVGLVHQMPFTSDRKGFAAALEKTYFGTAQARIYLVANFLQTPCHTGMSTLTRKSIFDDMGGLKTFGCYLAEDFFFARSVSEQGWKITISGQPAWQNSGYCDVISFRNRLSRWVKLRIAMAPFTLVCEPLSECLILGACASWAASFLFQIDPAVFYLVHILAWFLLDAILISIVQNGSLPFSKFHFIVCWLFREVLGPWIFFTSIWDPAIKWRTRTYKLRWGGIAEPAEECKEYIQV</sequence>
<dbReference type="GO" id="GO:0000139">
    <property type="term" value="C:Golgi membrane"/>
    <property type="evidence" value="ECO:0007669"/>
    <property type="project" value="UniProtKB-SubCell"/>
</dbReference>
<evidence type="ECO:0000256" key="6">
    <source>
        <dbReference type="ARBA" id="ARBA00022516"/>
    </source>
</evidence>
<dbReference type="EMBL" id="HBUF01348454">
    <property type="protein sequence ID" value="CAG6711653.1"/>
    <property type="molecule type" value="Transcribed_RNA"/>
</dbReference>
<dbReference type="EMBL" id="HBUF01348455">
    <property type="protein sequence ID" value="CAG6711654.1"/>
    <property type="molecule type" value="Transcribed_RNA"/>
</dbReference>